<dbReference type="Pfam" id="PF01602">
    <property type="entry name" value="Adaptin_N"/>
    <property type="match status" value="3"/>
</dbReference>
<comment type="caution">
    <text evidence="13">The sequence shown here is derived from an EMBL/GenBank/DDBJ whole genome shotgun (WGS) entry which is preliminary data.</text>
</comment>
<keyword evidence="9" id="KW-0968">Cytoplasmic vesicle</keyword>
<name>A0A6A1QCK1_BALPH</name>
<feature type="region of interest" description="Disordered" evidence="11">
    <location>
        <begin position="102"/>
        <end position="145"/>
    </location>
</feature>
<comment type="subcellular location">
    <subcellularLocation>
        <location evidence="1">Cytoplasmic vesicle</location>
        <location evidence="1">Clathrin-coated vesicle membrane</location>
        <topology evidence="1">Peripheral membrane protein</topology>
        <orientation evidence="1">Cytoplasmic side</orientation>
    </subcellularLocation>
    <subcellularLocation>
        <location evidence="2">Golgi apparatus</location>
    </subcellularLocation>
</comment>
<evidence type="ECO:0000313" key="14">
    <source>
        <dbReference type="Proteomes" id="UP000437017"/>
    </source>
</evidence>
<dbReference type="SMART" id="SM01355">
    <property type="entry name" value="AP3B1_C"/>
    <property type="match status" value="1"/>
</dbReference>
<feature type="non-terminal residue" evidence="13">
    <location>
        <position position="1"/>
    </location>
</feature>
<dbReference type="EMBL" id="SGJD01000400">
    <property type="protein sequence ID" value="KAB0405327.1"/>
    <property type="molecule type" value="Genomic_DNA"/>
</dbReference>
<evidence type="ECO:0000256" key="4">
    <source>
        <dbReference type="ARBA" id="ARBA00022448"/>
    </source>
</evidence>
<evidence type="ECO:0000256" key="5">
    <source>
        <dbReference type="ARBA" id="ARBA00022553"/>
    </source>
</evidence>
<evidence type="ECO:0000256" key="6">
    <source>
        <dbReference type="ARBA" id="ARBA00022927"/>
    </source>
</evidence>
<dbReference type="SUPFAM" id="SSF49348">
    <property type="entry name" value="Clathrin adaptor appendage domain"/>
    <property type="match status" value="1"/>
</dbReference>
<dbReference type="InterPro" id="IPR002553">
    <property type="entry name" value="Clathrin/coatomer_adapt-like_N"/>
</dbReference>
<protein>
    <recommendedName>
        <fullName evidence="12">AP-3 complex subunit beta C-terminal domain-containing protein</fullName>
    </recommendedName>
</protein>
<gene>
    <name evidence="13" type="ORF">E2I00_018803</name>
</gene>
<evidence type="ECO:0000256" key="8">
    <source>
        <dbReference type="ARBA" id="ARBA00023136"/>
    </source>
</evidence>
<dbReference type="InterPro" id="IPR029390">
    <property type="entry name" value="AP3B_C"/>
</dbReference>
<evidence type="ECO:0000259" key="12">
    <source>
        <dbReference type="SMART" id="SM01355"/>
    </source>
</evidence>
<dbReference type="InterPro" id="IPR026739">
    <property type="entry name" value="AP_beta"/>
</dbReference>
<proteinExistence type="inferred from homology"/>
<dbReference type="AlphaFoldDB" id="A0A6A1QCK1"/>
<evidence type="ECO:0000256" key="11">
    <source>
        <dbReference type="SAM" id="MobiDB-lite"/>
    </source>
</evidence>
<dbReference type="SUPFAM" id="SSF48371">
    <property type="entry name" value="ARM repeat"/>
    <property type="match status" value="1"/>
</dbReference>
<organism evidence="13 14">
    <name type="scientific">Balaenoptera physalus</name>
    <name type="common">Fin whale</name>
    <name type="synonym">Balaena physalus</name>
    <dbReference type="NCBI Taxonomy" id="9770"/>
    <lineage>
        <taxon>Eukaryota</taxon>
        <taxon>Metazoa</taxon>
        <taxon>Chordata</taxon>
        <taxon>Craniata</taxon>
        <taxon>Vertebrata</taxon>
        <taxon>Euteleostomi</taxon>
        <taxon>Mammalia</taxon>
        <taxon>Eutheria</taxon>
        <taxon>Laurasiatheria</taxon>
        <taxon>Artiodactyla</taxon>
        <taxon>Whippomorpha</taxon>
        <taxon>Cetacea</taxon>
        <taxon>Mysticeti</taxon>
        <taxon>Balaenopteridae</taxon>
        <taxon>Balaenoptera</taxon>
    </lineage>
</organism>
<dbReference type="GO" id="GO:0005794">
    <property type="term" value="C:Golgi apparatus"/>
    <property type="evidence" value="ECO:0007669"/>
    <property type="project" value="UniProtKB-SubCell"/>
</dbReference>
<dbReference type="GO" id="GO:0030123">
    <property type="term" value="C:AP-3 adaptor complex"/>
    <property type="evidence" value="ECO:0007669"/>
    <property type="project" value="InterPro"/>
</dbReference>
<dbReference type="InterPro" id="IPR016024">
    <property type="entry name" value="ARM-type_fold"/>
</dbReference>
<feature type="compositionally biased region" description="Acidic residues" evidence="11">
    <location>
        <begin position="738"/>
        <end position="747"/>
    </location>
</feature>
<dbReference type="Proteomes" id="UP000437017">
    <property type="component" value="Unassembled WGS sequence"/>
</dbReference>
<dbReference type="PANTHER" id="PTHR11134">
    <property type="entry name" value="ADAPTOR COMPLEX SUBUNIT BETA FAMILY MEMBER"/>
    <property type="match status" value="1"/>
</dbReference>
<dbReference type="InterPro" id="IPR013041">
    <property type="entry name" value="Clathrin_app_Ig-like_sf"/>
</dbReference>
<dbReference type="GO" id="GO:0016192">
    <property type="term" value="P:vesicle-mediated transport"/>
    <property type="evidence" value="ECO:0007669"/>
    <property type="project" value="InterPro"/>
</dbReference>
<dbReference type="Pfam" id="PF14796">
    <property type="entry name" value="AP3B1_C"/>
    <property type="match status" value="1"/>
</dbReference>
<feature type="compositionally biased region" description="Basic and acidic residues" evidence="11">
    <location>
        <begin position="678"/>
        <end position="703"/>
    </location>
</feature>
<comment type="function">
    <text evidence="10">Subunit of non-clathrin- and clathrin-associated adaptor protein complex 3 (AP-3) that plays a role in protein sorting in the late-Golgi/trans-Golgi network (TGN) and/or endosomes. The AP complexes mediate both the recruitment of clathrin to membranes and the recognition of sorting signals within the cytosolic tails of transmembrane cargo molecules. AP-3 appears to be involved in the sorting of a subset of transmembrane proteins targeted to lysosomes and lysosome-related organelles. In concert with the BLOC-1 complex, AP-3 is required to target cargos into vesicles assembled at cell bodies for delivery into neurites and nerve terminals.</text>
</comment>
<dbReference type="InterPro" id="IPR026740">
    <property type="entry name" value="AP3_beta"/>
</dbReference>
<evidence type="ECO:0000256" key="10">
    <source>
        <dbReference type="ARBA" id="ARBA00023570"/>
    </source>
</evidence>
<feature type="domain" description="AP-3 complex subunit beta C-terminal" evidence="12">
    <location>
        <begin position="764"/>
        <end position="910"/>
    </location>
</feature>
<keyword evidence="14" id="KW-1185">Reference proteome</keyword>
<accession>A0A6A1QCK1</accession>
<evidence type="ECO:0000313" key="13">
    <source>
        <dbReference type="EMBL" id="KAB0405327.1"/>
    </source>
</evidence>
<comment type="similarity">
    <text evidence="3">Belongs to the adaptor complexes large subunit family.</text>
</comment>
<dbReference type="GO" id="GO:0030665">
    <property type="term" value="C:clathrin-coated vesicle membrane"/>
    <property type="evidence" value="ECO:0007669"/>
    <property type="project" value="UniProtKB-SubCell"/>
</dbReference>
<feature type="compositionally biased region" description="Low complexity" evidence="11">
    <location>
        <begin position="720"/>
        <end position="737"/>
    </location>
</feature>
<dbReference type="Gene3D" id="1.25.10.10">
    <property type="entry name" value="Leucine-rich Repeat Variant"/>
    <property type="match status" value="2"/>
</dbReference>
<sequence length="1045" mass="114208">SEEETRASLPASVQFLSFGAGRLVTVTGIPSSLVSSVPFRSRTWCPMQRFLQLPGAVVRPGGRGACGADQEAASPVLAPEGGPSPWYQALQPEELRWLQAPEEDTTPEASLEGPCLEPGQGHSQRQPLRYRGAPRDPHPDSQEGKAWEAAILSQDPFKFHLLSRRTGLAFRVLGRVGSGHDDLKEMLDTNKDSLKLEAMKRIVAMIARGKNASDLFPAVVKNVACKNIEVKKLVYVYLVRYAEEQQDLALLSISTFQRGLKDPNQLIRASALRVLSSIRVPIIVPIMMLAIKEAASDILDSDQKDQLIEVIEKLLADKTTLVAGSVVMAFEEVCPERIDLIHKNYRKLCNLLIDVEEWGQVVIISMLTRYARTQFLSPTQNAGASTALPARKPYVMDPDHRLLLRNTKPLLQSRSAAVVMAGMFEPYLKSFYIRSTDPTQIKILKDFVAATIQAIGRCATNIGRVRDTCLNGLVQLLSNRDELVVAESVVVIKKLLQMQPAQHGEIIKHLAKLTDNIQVPMARASILWLIGEYCEHVPRIAPDVLRKMAKSFTAEEDIVKLQVINLAAKLYLTNSKQTKLLTQYVLSLAKYDQNYDIRDRARFTRQLIVPSEQGGALSRHAKKLFLAPKPAPVLESSFKDSEGESGPTESADSDPESESESDSKSSSESGSGESSSESDNKGQDEDEEKGRSSESEHSEEEGKKRKMKKRKKVPEGQEGGSSSDEGSDSSSSSSESEMTSETEEEQVEPASWRKKTSPSSKSAPAAKEISLLDLEDFTPPSVQPVSPPTVVSTSLAADLEGLMLTDSPLVPSLLSPVLGVGRQELLHRVAGEGLAVDYTFSRQPFSGDPHMVAVHIHFSNSSDTPIKGLHVGTPKLPAGISIQEFPEIESLAPGESATAVMGINFCDSTQAANFQLCTQTRQFYVSIQPPVGELMAPVFMSENEFKKEQGKLTGMNEITEKLTLPDTCRSDHVVVQKVTATANLGRVPCGTSDEYRFAGRTLTSGSLVLLTLDAQPTGAAQLTVNSEKMVIGTMLVKDVVQALTQ</sequence>
<feature type="compositionally biased region" description="Low complexity" evidence="11">
    <location>
        <begin position="757"/>
        <end position="766"/>
    </location>
</feature>
<feature type="region of interest" description="Disordered" evidence="11">
    <location>
        <begin position="634"/>
        <end position="766"/>
    </location>
</feature>
<keyword evidence="6" id="KW-0653">Protein transport</keyword>
<keyword evidence="5" id="KW-0597">Phosphoprotein</keyword>
<evidence type="ECO:0000256" key="7">
    <source>
        <dbReference type="ARBA" id="ARBA00023034"/>
    </source>
</evidence>
<dbReference type="InterPro" id="IPR056314">
    <property type="entry name" value="AP3B1/2_C"/>
</dbReference>
<evidence type="ECO:0000256" key="1">
    <source>
        <dbReference type="ARBA" id="ARBA00004145"/>
    </source>
</evidence>
<dbReference type="Pfam" id="PF24080">
    <property type="entry name" value="AP3B1_C_2"/>
    <property type="match status" value="1"/>
</dbReference>
<evidence type="ECO:0000256" key="9">
    <source>
        <dbReference type="ARBA" id="ARBA00023329"/>
    </source>
</evidence>
<dbReference type="InterPro" id="IPR011989">
    <property type="entry name" value="ARM-like"/>
</dbReference>
<feature type="compositionally biased region" description="Acidic residues" evidence="11">
    <location>
        <begin position="651"/>
        <end position="660"/>
    </location>
</feature>
<keyword evidence="4" id="KW-0813">Transport</keyword>
<keyword evidence="7" id="KW-0333">Golgi apparatus</keyword>
<reference evidence="13 14" key="1">
    <citation type="journal article" date="2019" name="PLoS ONE">
        <title>Genomic analyses reveal an absence of contemporary introgressive admixture between fin whales and blue whales, despite known hybrids.</title>
        <authorList>
            <person name="Westbury M.V."/>
            <person name="Petersen B."/>
            <person name="Lorenzen E.D."/>
        </authorList>
    </citation>
    <scope>NUCLEOTIDE SEQUENCE [LARGE SCALE GENOMIC DNA]</scope>
    <source>
        <strain evidence="13">FinWhale-01</strain>
    </source>
</reference>
<dbReference type="PIRSF" id="PIRSF037096">
    <property type="entry name" value="AP3_complex_beta"/>
    <property type="match status" value="1"/>
</dbReference>
<dbReference type="GO" id="GO:0006886">
    <property type="term" value="P:intracellular protein transport"/>
    <property type="evidence" value="ECO:0007669"/>
    <property type="project" value="InterPro"/>
</dbReference>
<feature type="compositionally biased region" description="Basic and acidic residues" evidence="11">
    <location>
        <begin position="133"/>
        <end position="145"/>
    </location>
</feature>
<dbReference type="OrthoDB" id="302453at2759"/>
<evidence type="ECO:0000256" key="3">
    <source>
        <dbReference type="ARBA" id="ARBA00006613"/>
    </source>
</evidence>
<evidence type="ECO:0000256" key="2">
    <source>
        <dbReference type="ARBA" id="ARBA00004555"/>
    </source>
</evidence>
<feature type="compositionally biased region" description="Low complexity" evidence="11">
    <location>
        <begin position="664"/>
        <end position="677"/>
    </location>
</feature>
<keyword evidence="8" id="KW-0472">Membrane</keyword>